<reference evidence="9" key="1">
    <citation type="journal article" date="2019" name="Int. J. Syst. Evol. Microbiol.">
        <title>The Global Catalogue of Microorganisms (GCM) 10K type strain sequencing project: providing services to taxonomists for standard genome sequencing and annotation.</title>
        <authorList>
            <consortium name="The Broad Institute Genomics Platform"/>
            <consortium name="The Broad Institute Genome Sequencing Center for Infectious Disease"/>
            <person name="Wu L."/>
            <person name="Ma J."/>
        </authorList>
    </citation>
    <scope>NUCLEOTIDE SEQUENCE [LARGE SCALE GENOMIC DNA]</scope>
    <source>
        <strain evidence="9">JCM 16548</strain>
    </source>
</reference>
<dbReference type="Gene3D" id="2.60.120.260">
    <property type="entry name" value="Galactose-binding domain-like"/>
    <property type="match status" value="2"/>
</dbReference>
<dbReference type="Proteomes" id="UP001500051">
    <property type="component" value="Unassembled WGS sequence"/>
</dbReference>
<dbReference type="InterPro" id="IPR012341">
    <property type="entry name" value="6hp_glycosidase-like_sf"/>
</dbReference>
<dbReference type="Pfam" id="PF08531">
    <property type="entry name" value="Bac_rhamnosid_N"/>
    <property type="match status" value="1"/>
</dbReference>
<feature type="domain" description="Alpha-L-rhamnosidase concanavalin-like" evidence="4">
    <location>
        <begin position="220"/>
        <end position="317"/>
    </location>
</feature>
<evidence type="ECO:0000313" key="8">
    <source>
        <dbReference type="EMBL" id="GAA3709967.1"/>
    </source>
</evidence>
<dbReference type="Gene3D" id="2.60.420.10">
    <property type="entry name" value="Maltose phosphorylase, domain 3"/>
    <property type="match status" value="1"/>
</dbReference>
<dbReference type="InterPro" id="IPR035398">
    <property type="entry name" value="Bac_rhamnosid_C"/>
</dbReference>
<sequence length="772" mass="83527">MESVAWSAALIESGASSTSAPRLRTEIALESGHGDVRSAVWHVSARGIVEAHLAGVPASDDVLTPGFSSYEWRLRYRSYDVTDRVTDVARRGEPLVLGLQLGHGWYSGRLAWTGERGVYGTRPAAVAQLEIEFADGYRQVVGTGDDWTSGPSPVLADDLYDGQTIDGRLVSDSWLRPRFTDPAWVPAVDLADADLSVLTPYVGPPVVRHEEIAPVRVWTSPSGRTLLDFGQNLVGWLKITSRGAAGSTLTVRHAEVLEHDELGTRPLRSALATDTFIHSGGEDVFEPTLTFHGFRYAEVTGPGEAIGAGDVVAVVVHSDLRRTGTFACSDDLVNRLHSNVVWSQRGNFLDLPTDCPQRDERQGWTGDIAVFAPTAAFLFDVSGFLRDWLLDLAAEQRAADDVVPLVVPDVLKLLDNATGWPSDSPTAIWSDAAVWVPWALWEAYGDREVLEQCHPSMTAHVRACARRVSASGLWDTGFQLGDWLDPTAPPDDPFRAKADKYVVATACLFRSATLTARSAAILGRTDDEAEFTALAERIRAAFTENYVAADGRLLSDSPTVYAMAIAFDLLDPGLQARAGDRLAVLAAENGYRIATGFAGTPYVTEALSRTGHLDKAYRLLLETENPSWLYPVTMGATTIWERWDSMLPDGSINPGQMTSFNHYALGAVADWLHRVVAGLAPAEPGYRRVRIAPRPGGGLTWARASLVTAHGRIGVGWELAGDELVLEVSLPDGVTAELDPPGAEQSTLGAGDHVLRIPYPTDSSTMITDVVT</sequence>
<dbReference type="SUPFAM" id="SSF48208">
    <property type="entry name" value="Six-hairpin glycosidases"/>
    <property type="match status" value="1"/>
</dbReference>
<dbReference type="PANTHER" id="PTHR33307">
    <property type="entry name" value="ALPHA-RHAMNOSIDASE (EUROFUNG)"/>
    <property type="match status" value="1"/>
</dbReference>
<comment type="caution">
    <text evidence="8">The sequence shown here is derived from an EMBL/GenBank/DDBJ whole genome shotgun (WGS) entry which is preliminary data.</text>
</comment>
<evidence type="ECO:0000259" key="4">
    <source>
        <dbReference type="Pfam" id="PF05592"/>
    </source>
</evidence>
<evidence type="ECO:0000256" key="1">
    <source>
        <dbReference type="ARBA" id="ARBA00001445"/>
    </source>
</evidence>
<feature type="domain" description="Bacterial alpha-L-rhamnosidase N-terminal" evidence="5">
    <location>
        <begin position="35"/>
        <end position="209"/>
    </location>
</feature>
<name>A0ABP7DU24_9ACTN</name>
<dbReference type="InterPro" id="IPR008928">
    <property type="entry name" value="6-hairpin_glycosidase_sf"/>
</dbReference>
<accession>A0ABP7DU24</accession>
<dbReference type="InterPro" id="IPR013737">
    <property type="entry name" value="Bac_rhamnosid_N"/>
</dbReference>
<dbReference type="InterPro" id="IPR035396">
    <property type="entry name" value="Bac_rhamnosid6H"/>
</dbReference>
<dbReference type="Pfam" id="PF17389">
    <property type="entry name" value="Bac_rhamnosid6H"/>
    <property type="match status" value="1"/>
</dbReference>
<organism evidence="8 9">
    <name type="scientific">Microlunatus aurantiacus</name>
    <dbReference type="NCBI Taxonomy" id="446786"/>
    <lineage>
        <taxon>Bacteria</taxon>
        <taxon>Bacillati</taxon>
        <taxon>Actinomycetota</taxon>
        <taxon>Actinomycetes</taxon>
        <taxon>Propionibacteriales</taxon>
        <taxon>Propionibacteriaceae</taxon>
        <taxon>Microlunatus</taxon>
    </lineage>
</organism>
<gene>
    <name evidence="8" type="ORF">GCM10022204_30350</name>
</gene>
<dbReference type="InterPro" id="IPR008902">
    <property type="entry name" value="Rhamnosid_concanavalin"/>
</dbReference>
<evidence type="ECO:0000256" key="2">
    <source>
        <dbReference type="ARBA" id="ARBA00012652"/>
    </source>
</evidence>
<dbReference type="RefSeq" id="WP_344813232.1">
    <property type="nucleotide sequence ID" value="NZ_BAAAYX010000013.1"/>
</dbReference>
<evidence type="ECO:0000313" key="9">
    <source>
        <dbReference type="Proteomes" id="UP001500051"/>
    </source>
</evidence>
<dbReference type="EMBL" id="BAAAYX010000013">
    <property type="protein sequence ID" value="GAA3709967.1"/>
    <property type="molecule type" value="Genomic_DNA"/>
</dbReference>
<evidence type="ECO:0000259" key="5">
    <source>
        <dbReference type="Pfam" id="PF08531"/>
    </source>
</evidence>
<keyword evidence="3 8" id="KW-0378">Hydrolase</keyword>
<dbReference type="EC" id="3.2.1.40" evidence="2"/>
<dbReference type="InterPro" id="IPR016007">
    <property type="entry name" value="Alpha_rhamnosid"/>
</dbReference>
<feature type="domain" description="Alpha-L-rhamnosidase C-terminal" evidence="7">
    <location>
        <begin position="678"/>
        <end position="747"/>
    </location>
</feature>
<dbReference type="Pfam" id="PF17390">
    <property type="entry name" value="Bac_rhamnosid_C"/>
    <property type="match status" value="1"/>
</dbReference>
<evidence type="ECO:0000256" key="3">
    <source>
        <dbReference type="ARBA" id="ARBA00022801"/>
    </source>
</evidence>
<feature type="domain" description="Alpha-L-rhamnosidase six-hairpin glycosidase" evidence="6">
    <location>
        <begin position="321"/>
        <end position="676"/>
    </location>
</feature>
<dbReference type="PIRSF" id="PIRSF010631">
    <property type="entry name" value="A-rhamnsds"/>
    <property type="match status" value="1"/>
</dbReference>
<evidence type="ECO:0000259" key="7">
    <source>
        <dbReference type="Pfam" id="PF17390"/>
    </source>
</evidence>
<dbReference type="Gene3D" id="1.50.10.10">
    <property type="match status" value="1"/>
</dbReference>
<dbReference type="PANTHER" id="PTHR33307:SF6">
    <property type="entry name" value="ALPHA-RHAMNOSIDASE (EUROFUNG)-RELATED"/>
    <property type="match status" value="1"/>
</dbReference>
<protein>
    <recommendedName>
        <fullName evidence="2">alpha-L-rhamnosidase</fullName>
        <ecNumber evidence="2">3.2.1.40</ecNumber>
    </recommendedName>
</protein>
<proteinExistence type="predicted"/>
<dbReference type="GO" id="GO:0016787">
    <property type="term" value="F:hydrolase activity"/>
    <property type="evidence" value="ECO:0007669"/>
    <property type="project" value="UniProtKB-KW"/>
</dbReference>
<comment type="catalytic activity">
    <reaction evidence="1">
        <text>Hydrolysis of terminal non-reducing alpha-L-rhamnose residues in alpha-L-rhamnosides.</text>
        <dbReference type="EC" id="3.2.1.40"/>
    </reaction>
</comment>
<keyword evidence="9" id="KW-1185">Reference proteome</keyword>
<evidence type="ECO:0000259" key="6">
    <source>
        <dbReference type="Pfam" id="PF17389"/>
    </source>
</evidence>
<dbReference type="Pfam" id="PF05592">
    <property type="entry name" value="Bac_rhamnosid"/>
    <property type="match status" value="1"/>
</dbReference>